<organism evidence="2 3">
    <name type="scientific">Bizionia paragorgiae</name>
    <dbReference type="NCBI Taxonomy" id="283786"/>
    <lineage>
        <taxon>Bacteria</taxon>
        <taxon>Pseudomonadati</taxon>
        <taxon>Bacteroidota</taxon>
        <taxon>Flavobacteriia</taxon>
        <taxon>Flavobacteriales</taxon>
        <taxon>Flavobacteriaceae</taxon>
        <taxon>Bizionia</taxon>
    </lineage>
</organism>
<dbReference type="Proteomes" id="UP000198846">
    <property type="component" value="Unassembled WGS sequence"/>
</dbReference>
<dbReference type="AlphaFoldDB" id="A0A1H3XL45"/>
<dbReference type="SUPFAM" id="SSF69279">
    <property type="entry name" value="Phage tail proteins"/>
    <property type="match status" value="1"/>
</dbReference>
<dbReference type="RefSeq" id="WP_092133028.1">
    <property type="nucleotide sequence ID" value="NZ_FNQK01000005.1"/>
</dbReference>
<dbReference type="Gene3D" id="3.55.50.10">
    <property type="entry name" value="Baseplate protein-like domains"/>
    <property type="match status" value="1"/>
</dbReference>
<sequence length="588" mass="65555">MALQNTTTLRVAETEITAFKSISLFQEIDAHHDLEVVCRMDVLENLSATLGEASKNFLGEIITLQTASLDTLSGYKNLEFKGIVTEIKTIKGHDASSGDSVIIRAQSPSFLADDGPHYTSFNDHSLSEILEKSFQDYDKSKLNIVIQPKNNSALQYSVQHNESTFEYTSRLAAQYGEWFYYNGTQLVFGTPENKELVLNYGFDLKEYHLSLKPLSNNYNYFSNDYLLHENHQKQSQTIPSNSNGYNGFVSNKAQAIFRKESTVWHNLYTDPTVKQRLDYSIENQKKAIEINQVQLSGISDNPGVTLGGIIAIEGARYRVISIVHSNNETGDYQNQFLAISAEWDAYPKTNINAFPKSESQTATVIENADPEGYGRIRVQFPWQKSTGEMTPWIRIVTPHAGGDKGFHFIPEQGEEVLIDFEAGNAEQPYMLGSLYNGSGKADAFKDGDNNIKAIRTRSGHTIELNDTKNSEFITITDVKGNHITIDTANNNITVTALENMTFNAKNMQFNVEENLDISVGQNKSETINETHTISSMNENKHVAEEIKVISATYKQEAQEITTDASGEITTNAGGKISIASAQTIEYGE</sequence>
<dbReference type="Gene3D" id="2.30.110.50">
    <property type="match status" value="1"/>
</dbReference>
<dbReference type="SUPFAM" id="SSF69349">
    <property type="entry name" value="Phage fibre proteins"/>
    <property type="match status" value="1"/>
</dbReference>
<accession>A0A1H3XL45</accession>
<name>A0A1H3XL45_BIZPA</name>
<dbReference type="OrthoDB" id="7033094at2"/>
<evidence type="ECO:0000259" key="1">
    <source>
        <dbReference type="Pfam" id="PF04717"/>
    </source>
</evidence>
<dbReference type="Gene3D" id="2.40.50.230">
    <property type="entry name" value="Gp5 N-terminal domain"/>
    <property type="match status" value="1"/>
</dbReference>
<dbReference type="InterPro" id="IPR037026">
    <property type="entry name" value="Vgr_OB-fold_dom_sf"/>
</dbReference>
<dbReference type="Pfam" id="PF05954">
    <property type="entry name" value="Phage_GPD"/>
    <property type="match status" value="1"/>
</dbReference>
<reference evidence="2 3" key="1">
    <citation type="submission" date="2016-10" db="EMBL/GenBank/DDBJ databases">
        <authorList>
            <person name="de Groot N.N."/>
        </authorList>
    </citation>
    <scope>NUCLEOTIDE SEQUENCE [LARGE SCALE GENOMIC DNA]</scope>
    <source>
        <strain evidence="2 3">DSM 23842</strain>
    </source>
</reference>
<evidence type="ECO:0000313" key="2">
    <source>
        <dbReference type="EMBL" id="SDZ99980.1"/>
    </source>
</evidence>
<dbReference type="Pfam" id="PF04717">
    <property type="entry name" value="Phage_base_V"/>
    <property type="match status" value="1"/>
</dbReference>
<dbReference type="InterPro" id="IPR006531">
    <property type="entry name" value="Gp5/Vgr_OB"/>
</dbReference>
<evidence type="ECO:0000313" key="3">
    <source>
        <dbReference type="Proteomes" id="UP000198846"/>
    </source>
</evidence>
<keyword evidence="3" id="KW-1185">Reference proteome</keyword>
<dbReference type="EMBL" id="FNQK01000005">
    <property type="protein sequence ID" value="SDZ99980.1"/>
    <property type="molecule type" value="Genomic_DNA"/>
</dbReference>
<protein>
    <submittedName>
        <fullName evidence="2">Uncharacterized conserved protein, implicated in type VI secretion and phage assembly</fullName>
    </submittedName>
</protein>
<proteinExistence type="predicted"/>
<dbReference type="STRING" id="283786.SAMN04487990_10567"/>
<gene>
    <name evidence="2" type="ORF">SAMN04487990_10567</name>
</gene>
<feature type="domain" description="Gp5/Type VI secretion system Vgr protein OB-fold" evidence="1">
    <location>
        <begin position="360"/>
        <end position="435"/>
    </location>
</feature>
<dbReference type="SUPFAM" id="SSF69255">
    <property type="entry name" value="gp5 N-terminal domain-like"/>
    <property type="match status" value="1"/>
</dbReference>